<dbReference type="EMBL" id="CP002382">
    <property type="protein sequence ID" value="AEP10533.1"/>
    <property type="molecule type" value="Genomic_DNA"/>
</dbReference>
<dbReference type="Pfam" id="PF01367">
    <property type="entry name" value="5_3_exonuc"/>
    <property type="match status" value="1"/>
</dbReference>
<dbReference type="GO" id="GO:0008409">
    <property type="term" value="F:5'-3' exonuclease activity"/>
    <property type="evidence" value="ECO:0007669"/>
    <property type="project" value="UniProtKB-UniRule"/>
</dbReference>
<keyword evidence="9 16" id="KW-0378">Hydrolase</keyword>
<keyword evidence="22" id="KW-1185">Reference proteome</keyword>
<reference evidence="21 22" key="1">
    <citation type="journal article" date="2011" name="BMC Genomics">
        <title>Genomic insights into an obligate epibiotic bacterial predator: Micavibrio aeruginosavorus ARL-13.</title>
        <authorList>
            <person name="Wang Z."/>
            <person name="Kadouri D."/>
            <person name="Wu M."/>
        </authorList>
    </citation>
    <scope>NUCLEOTIDE SEQUENCE [LARGE SCALE GENOMIC DNA]</scope>
    <source>
        <strain evidence="21 22">ARL-13</strain>
    </source>
</reference>
<dbReference type="InterPro" id="IPR019760">
    <property type="entry name" value="DNA-dir_DNA_pol_A_CS"/>
</dbReference>
<keyword evidence="11 16" id="KW-0239">DNA-directed DNA polymerase</keyword>
<keyword evidence="10 16" id="KW-0269">Exonuclease</keyword>
<evidence type="ECO:0000256" key="9">
    <source>
        <dbReference type="ARBA" id="ARBA00022801"/>
    </source>
</evidence>
<keyword evidence="7" id="KW-0540">Nuclease</keyword>
<dbReference type="GO" id="GO:0006261">
    <property type="term" value="P:DNA-templated DNA replication"/>
    <property type="evidence" value="ECO:0007669"/>
    <property type="project" value="UniProtKB-UniRule"/>
</dbReference>
<evidence type="ECO:0000256" key="14">
    <source>
        <dbReference type="ARBA" id="ARBA00049244"/>
    </source>
</evidence>
<dbReference type="Pfam" id="PF02739">
    <property type="entry name" value="5_3_exonuc_N"/>
    <property type="match status" value="1"/>
</dbReference>
<dbReference type="InterPro" id="IPR012337">
    <property type="entry name" value="RNaseH-like_sf"/>
</dbReference>
<dbReference type="Gene3D" id="1.10.150.20">
    <property type="entry name" value="5' to 3' exonuclease, C-terminal subdomain"/>
    <property type="match status" value="2"/>
</dbReference>
<evidence type="ECO:0000256" key="4">
    <source>
        <dbReference type="ARBA" id="ARBA00022679"/>
    </source>
</evidence>
<dbReference type="GO" id="GO:0008408">
    <property type="term" value="F:3'-5' exonuclease activity"/>
    <property type="evidence" value="ECO:0007669"/>
    <property type="project" value="UniProtKB-UniRule"/>
</dbReference>
<dbReference type="InterPro" id="IPR008918">
    <property type="entry name" value="HhH2"/>
</dbReference>
<dbReference type="PANTHER" id="PTHR10133">
    <property type="entry name" value="DNA POLYMERASE I"/>
    <property type="match status" value="1"/>
</dbReference>
<organism evidence="21 22">
    <name type="scientific">Micavibrio aeruginosavorus (strain ARL-13)</name>
    <dbReference type="NCBI Taxonomy" id="856793"/>
    <lineage>
        <taxon>Bacteria</taxon>
        <taxon>Pseudomonadati</taxon>
        <taxon>Bdellovibrionota</taxon>
        <taxon>Bdellovibrionia</taxon>
        <taxon>Bdellovibrionales</taxon>
        <taxon>Pseudobdellovibrionaceae</taxon>
        <taxon>Micavibrio</taxon>
    </lineage>
</organism>
<dbReference type="InterPro" id="IPR020045">
    <property type="entry name" value="DNA_polI_H3TH"/>
</dbReference>
<dbReference type="AlphaFoldDB" id="G2KS25"/>
<keyword evidence="4 16" id="KW-0808">Transferase</keyword>
<evidence type="ECO:0000256" key="6">
    <source>
        <dbReference type="ARBA" id="ARBA00022705"/>
    </source>
</evidence>
<dbReference type="PANTHER" id="PTHR10133:SF27">
    <property type="entry name" value="DNA POLYMERASE NU"/>
    <property type="match status" value="1"/>
</dbReference>
<evidence type="ECO:0000259" key="20">
    <source>
        <dbReference type="SMART" id="SM00482"/>
    </source>
</evidence>
<feature type="domain" description="DNA-directed DNA polymerase family A palm" evidence="20">
    <location>
        <begin position="700"/>
        <end position="906"/>
    </location>
</feature>
<dbReference type="InterPro" id="IPR018320">
    <property type="entry name" value="DNA_polymerase_1"/>
</dbReference>
<evidence type="ECO:0000256" key="1">
    <source>
        <dbReference type="ARBA" id="ARBA00007705"/>
    </source>
</evidence>
<dbReference type="InterPro" id="IPR020046">
    <property type="entry name" value="5-3_exonucl_a-hlix_arch_N"/>
</dbReference>
<dbReference type="InterPro" id="IPR002298">
    <property type="entry name" value="DNA_polymerase_A"/>
</dbReference>
<dbReference type="Gene3D" id="3.30.70.370">
    <property type="match status" value="1"/>
</dbReference>
<dbReference type="SMART" id="SM00482">
    <property type="entry name" value="POLAc"/>
    <property type="match status" value="1"/>
</dbReference>
<dbReference type="PRINTS" id="PR00868">
    <property type="entry name" value="DNAPOLI"/>
</dbReference>
<dbReference type="Gene3D" id="1.20.1060.10">
    <property type="entry name" value="Taq DNA Polymerase, Chain T, domain 4"/>
    <property type="match status" value="1"/>
</dbReference>
<evidence type="ECO:0000256" key="7">
    <source>
        <dbReference type="ARBA" id="ARBA00022722"/>
    </source>
</evidence>
<dbReference type="SMART" id="SM00475">
    <property type="entry name" value="53EXOc"/>
    <property type="match status" value="1"/>
</dbReference>
<dbReference type="EC" id="2.7.7.7" evidence="2 15"/>
<comment type="catalytic activity">
    <reaction evidence="14 16">
        <text>DNA(n) + a 2'-deoxyribonucleoside 5'-triphosphate = DNA(n+1) + diphosphate</text>
        <dbReference type="Rhea" id="RHEA:22508"/>
        <dbReference type="Rhea" id="RHEA-COMP:17339"/>
        <dbReference type="Rhea" id="RHEA-COMP:17340"/>
        <dbReference type="ChEBI" id="CHEBI:33019"/>
        <dbReference type="ChEBI" id="CHEBI:61560"/>
        <dbReference type="ChEBI" id="CHEBI:173112"/>
        <dbReference type="EC" id="2.7.7.7"/>
    </reaction>
</comment>
<dbReference type="eggNOG" id="COG0749">
    <property type="taxonomic scope" value="Bacteria"/>
</dbReference>
<dbReference type="InterPro" id="IPR002421">
    <property type="entry name" value="5-3_exonuclease"/>
</dbReference>
<dbReference type="CDD" id="cd08637">
    <property type="entry name" value="DNA_pol_A_pol_I_C"/>
    <property type="match status" value="1"/>
</dbReference>
<dbReference type="SUPFAM" id="SSF88723">
    <property type="entry name" value="PIN domain-like"/>
    <property type="match status" value="1"/>
</dbReference>
<dbReference type="PROSITE" id="PS00447">
    <property type="entry name" value="DNA_POLYMERASE_A"/>
    <property type="match status" value="1"/>
</dbReference>
<sequence length="942" mass="103028">MAQANAQNVTDNNEIFLVDGSGYIFRAYYALPQNLTNPHGVPVGAVLGFVNMMTKLLADMHAPFIAVIFDAARQNFRYDIYPEYKANRDETPEDLKPQFGLIREATKAFGIPALEMEGFEADDLIATYTRMAREQGKTVTIVSSDKDLMQLLTDGVRIFDPMKAKFMGPEDAFEKFGVTPDKVVDVQSLAGDPSDNVPGVPGIGIKTAAQLINEYGSLDELLARAGDIKQPKRREALIENAEKARISRRLVQLDDHAPVPVAFEDMRARDLHSPTLVAFLAEQGFKSVISRLGLKHDAPSSPDSIPAKAGIQTGPSMDSRLRGNATKGDTPISENVYTLINDIKTLQDWADQARAAGMVAVDTETTNLTPAMADLVGISMAITPGQAAYIPVGHKGQVDLLGGGDTTIPQLPLKDVIAVLKPLLEDESVLKIGHNIKYDLQMFAGIGINVTPVDDTMLLSYVLDGTEHGHGMDELSTLMLGHETIKYNDVAGTGKNQVTFDRVDIAKALDYAAEDADVTLRLHRILKPRLAQEKMVSVYEDIERAIVPVIAEMERTGIKVDTTVLKQMSHEFGMKLATLESAIHKLAGHEFNVASPKQLGVVLFDEMGLQGGSKTKTGDWSTAADVLEDLAAQGIEIVEKVLEWRQLAKLKSTYTDALQNDINPKTGRVHTSFSLAGTNTGRLSSSDPNLQNIPIRTDEGRRIREAFIAEDGHVLLSVDYSQVELRLAAALADVKALKQAFIDKVDIHALTASQVFGVPLDQVTPELRRAAKAVNFGIIYGISGWGLAKQLGCEPGEANEFIRKYLTRFREIQDYMEAKKDEARKNGFIKTVYGRKCVINNINAKNGAWRAFAERQAINAPLQGTAADIMKLAMARMPHALKQAGLSARMLLQVHDELVFEVPEAEIEQTAALVKHVMESVAHIDVPLSAEAGWGKNWATAH</sequence>
<comment type="similarity">
    <text evidence="1 16">Belongs to the DNA polymerase type-A family.</text>
</comment>
<keyword evidence="6 16" id="KW-0235">DNA replication</keyword>
<feature type="domain" description="3'-5' exonuclease" evidence="18">
    <location>
        <begin position="337"/>
        <end position="531"/>
    </location>
</feature>
<evidence type="ECO:0000256" key="3">
    <source>
        <dbReference type="ARBA" id="ARBA00020311"/>
    </source>
</evidence>
<feature type="region of interest" description="Disordered" evidence="17">
    <location>
        <begin position="297"/>
        <end position="328"/>
    </location>
</feature>
<evidence type="ECO:0000256" key="16">
    <source>
        <dbReference type="RuleBase" id="RU004460"/>
    </source>
</evidence>
<comment type="function">
    <text evidence="16">In addition to polymerase activity, this DNA polymerase exhibits 3'-5' and 5'-3' exonuclease activity.</text>
</comment>
<accession>G2KS25</accession>
<dbReference type="CDD" id="cd09898">
    <property type="entry name" value="H3TH_53EXO"/>
    <property type="match status" value="1"/>
</dbReference>
<evidence type="ECO:0000259" key="18">
    <source>
        <dbReference type="SMART" id="SM00474"/>
    </source>
</evidence>
<dbReference type="STRING" id="856793.MICA_2230"/>
<dbReference type="NCBIfam" id="NF004397">
    <property type="entry name" value="PRK05755.1"/>
    <property type="match status" value="1"/>
</dbReference>
<dbReference type="InterPro" id="IPR001098">
    <property type="entry name" value="DNA-dir_DNA_pol_A_palm_dom"/>
</dbReference>
<evidence type="ECO:0000256" key="13">
    <source>
        <dbReference type="ARBA" id="ARBA00023204"/>
    </source>
</evidence>
<dbReference type="NCBIfam" id="TIGR00593">
    <property type="entry name" value="pola"/>
    <property type="match status" value="1"/>
</dbReference>
<keyword evidence="8 16" id="KW-0227">DNA damage</keyword>
<evidence type="ECO:0000256" key="15">
    <source>
        <dbReference type="NCBIfam" id="TIGR00593"/>
    </source>
</evidence>
<dbReference type="HOGENOM" id="CLU_004675_0_0_5"/>
<keyword evidence="13 16" id="KW-0234">DNA repair</keyword>
<evidence type="ECO:0000313" key="22">
    <source>
        <dbReference type="Proteomes" id="UP000009286"/>
    </source>
</evidence>
<dbReference type="InterPro" id="IPR036279">
    <property type="entry name" value="5-3_exonuclease_C_sf"/>
</dbReference>
<evidence type="ECO:0000256" key="2">
    <source>
        <dbReference type="ARBA" id="ARBA00012417"/>
    </source>
</evidence>
<dbReference type="SUPFAM" id="SSF56672">
    <property type="entry name" value="DNA/RNA polymerases"/>
    <property type="match status" value="1"/>
</dbReference>
<keyword evidence="5 16" id="KW-0548">Nucleotidyltransferase</keyword>
<dbReference type="RefSeq" id="WP_014103756.1">
    <property type="nucleotide sequence ID" value="NC_016026.1"/>
</dbReference>
<gene>
    <name evidence="16 21" type="primary">polA</name>
    <name evidence="21" type="ordered locus">MICA_2230</name>
</gene>
<evidence type="ECO:0000256" key="17">
    <source>
        <dbReference type="SAM" id="MobiDB-lite"/>
    </source>
</evidence>
<proteinExistence type="inferred from homology"/>
<dbReference type="SUPFAM" id="SSF53098">
    <property type="entry name" value="Ribonuclease H-like"/>
    <property type="match status" value="1"/>
</dbReference>
<dbReference type="InterPro" id="IPR029060">
    <property type="entry name" value="PIN-like_dom_sf"/>
</dbReference>
<dbReference type="FunFam" id="3.30.420.10:FF:000026">
    <property type="entry name" value="DNA polymerase I"/>
    <property type="match status" value="1"/>
</dbReference>
<dbReference type="SMART" id="SM00474">
    <property type="entry name" value="35EXOc"/>
    <property type="match status" value="1"/>
</dbReference>
<dbReference type="InterPro" id="IPR043502">
    <property type="entry name" value="DNA/RNA_pol_sf"/>
</dbReference>
<dbReference type="SMART" id="SM00279">
    <property type="entry name" value="HhH2"/>
    <property type="match status" value="1"/>
</dbReference>
<dbReference type="OrthoDB" id="9806424at2"/>
<dbReference type="eggNOG" id="COG0258">
    <property type="taxonomic scope" value="Bacteria"/>
</dbReference>
<dbReference type="FunFam" id="1.10.150.20:FF:000003">
    <property type="entry name" value="DNA polymerase I"/>
    <property type="match status" value="1"/>
</dbReference>
<evidence type="ECO:0000256" key="8">
    <source>
        <dbReference type="ARBA" id="ARBA00022763"/>
    </source>
</evidence>
<evidence type="ECO:0000256" key="11">
    <source>
        <dbReference type="ARBA" id="ARBA00022932"/>
    </source>
</evidence>
<dbReference type="CDD" id="cd09859">
    <property type="entry name" value="PIN_53EXO"/>
    <property type="match status" value="1"/>
</dbReference>
<dbReference type="Pfam" id="PF00476">
    <property type="entry name" value="DNA_pol_A"/>
    <property type="match status" value="1"/>
</dbReference>
<dbReference type="Pfam" id="PF01612">
    <property type="entry name" value="DNA_pol_A_exo1"/>
    <property type="match status" value="1"/>
</dbReference>
<dbReference type="FunFam" id="3.40.50.1010:FF:000001">
    <property type="entry name" value="DNA polymerase I"/>
    <property type="match status" value="1"/>
</dbReference>
<dbReference type="Gene3D" id="3.40.50.1010">
    <property type="entry name" value="5'-nuclease"/>
    <property type="match status" value="1"/>
</dbReference>
<dbReference type="SUPFAM" id="SSF47807">
    <property type="entry name" value="5' to 3' exonuclease, C-terminal subdomain"/>
    <property type="match status" value="1"/>
</dbReference>
<dbReference type="InterPro" id="IPR036397">
    <property type="entry name" value="RNaseH_sf"/>
</dbReference>
<evidence type="ECO:0000256" key="10">
    <source>
        <dbReference type="ARBA" id="ARBA00022839"/>
    </source>
</evidence>
<evidence type="ECO:0000256" key="12">
    <source>
        <dbReference type="ARBA" id="ARBA00023125"/>
    </source>
</evidence>
<dbReference type="GO" id="GO:0006302">
    <property type="term" value="P:double-strand break repair"/>
    <property type="evidence" value="ECO:0007669"/>
    <property type="project" value="TreeGrafter"/>
</dbReference>
<protein>
    <recommendedName>
        <fullName evidence="3 15">DNA polymerase I</fullName>
        <ecNumber evidence="2 15">2.7.7.7</ecNumber>
    </recommendedName>
</protein>
<dbReference type="Gene3D" id="3.30.420.10">
    <property type="entry name" value="Ribonuclease H-like superfamily/Ribonuclease H"/>
    <property type="match status" value="1"/>
</dbReference>
<evidence type="ECO:0000256" key="5">
    <source>
        <dbReference type="ARBA" id="ARBA00022695"/>
    </source>
</evidence>
<dbReference type="FunFam" id="1.20.1060.10:FF:000001">
    <property type="entry name" value="DNA polymerase I"/>
    <property type="match status" value="1"/>
</dbReference>
<name>G2KS25_MICAA</name>
<evidence type="ECO:0000259" key="19">
    <source>
        <dbReference type="SMART" id="SM00475"/>
    </source>
</evidence>
<dbReference type="CDD" id="cd06139">
    <property type="entry name" value="DNA_polA_I_Ecoli_like_exo"/>
    <property type="match status" value="1"/>
</dbReference>
<dbReference type="KEGG" id="mai:MICA_2230"/>
<keyword evidence="12 16" id="KW-0238">DNA-binding</keyword>
<dbReference type="GO" id="GO:0003677">
    <property type="term" value="F:DNA binding"/>
    <property type="evidence" value="ECO:0007669"/>
    <property type="project" value="UniProtKB-UniRule"/>
</dbReference>
<dbReference type="InterPro" id="IPR002562">
    <property type="entry name" value="3'-5'_exonuclease_dom"/>
</dbReference>
<feature type="domain" description="5'-3' exonuclease" evidence="19">
    <location>
        <begin position="11"/>
        <end position="269"/>
    </location>
</feature>
<evidence type="ECO:0000313" key="21">
    <source>
        <dbReference type="EMBL" id="AEP10533.1"/>
    </source>
</evidence>
<dbReference type="GO" id="GO:0003887">
    <property type="term" value="F:DNA-directed DNA polymerase activity"/>
    <property type="evidence" value="ECO:0007669"/>
    <property type="project" value="UniProtKB-UniRule"/>
</dbReference>
<dbReference type="Proteomes" id="UP000009286">
    <property type="component" value="Chromosome"/>
</dbReference>
<dbReference type="FunFam" id="1.10.150.20:FF:000002">
    <property type="entry name" value="DNA polymerase I"/>
    <property type="match status" value="1"/>
</dbReference>